<dbReference type="Gene3D" id="3.20.20.100">
    <property type="entry name" value="NADP-dependent oxidoreductase domain"/>
    <property type="match status" value="1"/>
</dbReference>
<dbReference type="SUPFAM" id="SSF51430">
    <property type="entry name" value="NAD(P)-linked oxidoreductase"/>
    <property type="match status" value="1"/>
</dbReference>
<dbReference type="PROSITE" id="PS00798">
    <property type="entry name" value="ALDOKETO_REDUCTASE_1"/>
    <property type="match status" value="1"/>
</dbReference>
<dbReference type="PIRSF" id="PIRSF000097">
    <property type="entry name" value="AKR"/>
    <property type="match status" value="1"/>
</dbReference>
<dbReference type="InterPro" id="IPR018170">
    <property type="entry name" value="Aldo/ket_reductase_CS"/>
</dbReference>
<reference evidence="8 9" key="1">
    <citation type="journal article" date="2016" name="Proc. Natl. Acad. Sci. U.S.A.">
        <title>Comparative genomics of biotechnologically important yeasts.</title>
        <authorList>
            <person name="Riley R."/>
            <person name="Haridas S."/>
            <person name="Wolfe K.H."/>
            <person name="Lopes M.R."/>
            <person name="Hittinger C.T."/>
            <person name="Goeker M."/>
            <person name="Salamov A.A."/>
            <person name="Wisecaver J.H."/>
            <person name="Long T.M."/>
            <person name="Calvey C.H."/>
            <person name="Aerts A.L."/>
            <person name="Barry K.W."/>
            <person name="Choi C."/>
            <person name="Clum A."/>
            <person name="Coughlan A.Y."/>
            <person name="Deshpande S."/>
            <person name="Douglass A.P."/>
            <person name="Hanson S.J."/>
            <person name="Klenk H.-P."/>
            <person name="LaButti K.M."/>
            <person name="Lapidus A."/>
            <person name="Lindquist E.A."/>
            <person name="Lipzen A.M."/>
            <person name="Meier-Kolthoff J.P."/>
            <person name="Ohm R.A."/>
            <person name="Otillar R.P."/>
            <person name="Pangilinan J.L."/>
            <person name="Peng Y."/>
            <person name="Rokas A."/>
            <person name="Rosa C.A."/>
            <person name="Scheuner C."/>
            <person name="Sibirny A.A."/>
            <person name="Slot J.C."/>
            <person name="Stielow J.B."/>
            <person name="Sun H."/>
            <person name="Kurtzman C.P."/>
            <person name="Blackwell M."/>
            <person name="Grigoriev I.V."/>
            <person name="Jeffries T.W."/>
        </authorList>
    </citation>
    <scope>NUCLEOTIDE SEQUENCE [LARGE SCALE GENOMIC DNA]</scope>
    <source>
        <strain evidence="9">ATCC 18201 / CBS 1600 / BCRC 20928 / JCM 3617 / NBRC 0987 / NRRL Y-1542</strain>
    </source>
</reference>
<accession>A0A1E4RWC9</accession>
<evidence type="ECO:0000259" key="7">
    <source>
        <dbReference type="Pfam" id="PF00248"/>
    </source>
</evidence>
<dbReference type="PROSITE" id="PS00062">
    <property type="entry name" value="ALDOKETO_REDUCTASE_2"/>
    <property type="match status" value="1"/>
</dbReference>
<evidence type="ECO:0000256" key="1">
    <source>
        <dbReference type="ARBA" id="ARBA00007905"/>
    </source>
</evidence>
<dbReference type="Proteomes" id="UP000094389">
    <property type="component" value="Unassembled WGS sequence"/>
</dbReference>
<name>A0A1E4RWC9_CYBJN</name>
<dbReference type="InterPro" id="IPR023210">
    <property type="entry name" value="NADP_OxRdtase_dom"/>
</dbReference>
<dbReference type="OrthoDB" id="416253at2759"/>
<dbReference type="Pfam" id="PF00248">
    <property type="entry name" value="Aldo_ket_red"/>
    <property type="match status" value="1"/>
</dbReference>
<dbReference type="InterPro" id="IPR020471">
    <property type="entry name" value="AKR"/>
</dbReference>
<proteinExistence type="inferred from homology"/>
<evidence type="ECO:0000256" key="2">
    <source>
        <dbReference type="ARBA" id="ARBA00022857"/>
    </source>
</evidence>
<comment type="similarity">
    <text evidence="1">Belongs to the aldo/keto reductase family.</text>
</comment>
<dbReference type="RefSeq" id="XP_020068631.1">
    <property type="nucleotide sequence ID" value="XM_020215682.1"/>
</dbReference>
<feature type="binding site" evidence="5">
    <location>
        <position position="108"/>
    </location>
    <ligand>
        <name>substrate</name>
    </ligand>
</feature>
<dbReference type="PANTHER" id="PTHR43827:SF3">
    <property type="entry name" value="NADP-DEPENDENT OXIDOREDUCTASE DOMAIN-CONTAINING PROTEIN"/>
    <property type="match status" value="1"/>
</dbReference>
<dbReference type="PANTHER" id="PTHR43827">
    <property type="entry name" value="2,5-DIKETO-D-GLUCONIC ACID REDUCTASE"/>
    <property type="match status" value="1"/>
</dbReference>
<evidence type="ECO:0000313" key="9">
    <source>
        <dbReference type="Proteomes" id="UP000094389"/>
    </source>
</evidence>
<evidence type="ECO:0000256" key="4">
    <source>
        <dbReference type="PIRSR" id="PIRSR000097-1"/>
    </source>
</evidence>
<dbReference type="GeneID" id="30990078"/>
<gene>
    <name evidence="8" type="ORF">CYBJADRAFT_169225</name>
</gene>
<dbReference type="FunFam" id="3.20.20.100:FF:000002">
    <property type="entry name" value="2,5-diketo-D-gluconic acid reductase A"/>
    <property type="match status" value="1"/>
</dbReference>
<protein>
    <recommendedName>
        <fullName evidence="7">NADP-dependent oxidoreductase domain-containing protein</fullName>
    </recommendedName>
</protein>
<dbReference type="InterPro" id="IPR036812">
    <property type="entry name" value="NAD(P)_OxRdtase_dom_sf"/>
</dbReference>
<dbReference type="STRING" id="983966.A0A1E4RWC9"/>
<feature type="active site" description="Proton donor" evidence="4">
    <location>
        <position position="52"/>
    </location>
</feature>
<evidence type="ECO:0000256" key="3">
    <source>
        <dbReference type="ARBA" id="ARBA00023002"/>
    </source>
</evidence>
<dbReference type="EMBL" id="KV453939">
    <property type="protein sequence ID" value="ODV71592.1"/>
    <property type="molecule type" value="Genomic_DNA"/>
</dbReference>
<dbReference type="PRINTS" id="PR00069">
    <property type="entry name" value="ALDKETRDTASE"/>
</dbReference>
<evidence type="ECO:0000256" key="6">
    <source>
        <dbReference type="PIRSR" id="PIRSR000097-3"/>
    </source>
</evidence>
<organism evidence="8 9">
    <name type="scientific">Cyberlindnera jadinii (strain ATCC 18201 / CBS 1600 / BCRC 20928 / JCM 3617 / NBRC 0987 / NRRL Y-1542)</name>
    <name type="common">Torula yeast</name>
    <name type="synonym">Candida utilis</name>
    <dbReference type="NCBI Taxonomy" id="983966"/>
    <lineage>
        <taxon>Eukaryota</taxon>
        <taxon>Fungi</taxon>
        <taxon>Dikarya</taxon>
        <taxon>Ascomycota</taxon>
        <taxon>Saccharomycotina</taxon>
        <taxon>Saccharomycetes</taxon>
        <taxon>Phaffomycetales</taxon>
        <taxon>Phaffomycetaceae</taxon>
        <taxon>Cyberlindnera</taxon>
    </lineage>
</organism>
<keyword evidence="2" id="KW-0521">NADP</keyword>
<dbReference type="AlphaFoldDB" id="A0A1E4RWC9"/>
<feature type="domain" description="NADP-dependent oxidoreductase" evidence="7">
    <location>
        <begin position="19"/>
        <end position="279"/>
    </location>
</feature>
<dbReference type="OMA" id="HVVISWH"/>
<keyword evidence="9" id="KW-1185">Reference proteome</keyword>
<sequence length="305" mass="34276">MTKLTGTLTLNTGAKIPQVGLGTWLSNEEEGYQAVLTALKAGYRHIDTAAFYKNEVSVGRAIRESGIPREEIFVTTKLTGTQHREPKKALEESLERLGLDYVDLYLMHWPIPLKKPTVGDYLRVPLNPDGSRALDNDWDFVKTWELLQELPQTGLTRAVGVSNFSIKNLETLLSDKRTHLTPAVNQVESHPLLPQFELIQFCQWKGIVLEAYSPLGSANSNFFSDEFLKGIAETYKCSVAQLLINWGLSRGIVVLPKSSNPERIVSNLESVEISENDLESVGHLVDKYGEKRYVNPDWSPFPTFQ</sequence>
<dbReference type="GO" id="GO:0016616">
    <property type="term" value="F:oxidoreductase activity, acting on the CH-OH group of donors, NAD or NADP as acceptor"/>
    <property type="evidence" value="ECO:0007669"/>
    <property type="project" value="UniProtKB-ARBA"/>
</dbReference>
<keyword evidence="3" id="KW-0560">Oxidoreductase</keyword>
<evidence type="ECO:0000256" key="5">
    <source>
        <dbReference type="PIRSR" id="PIRSR000097-2"/>
    </source>
</evidence>
<evidence type="ECO:0000313" key="8">
    <source>
        <dbReference type="EMBL" id="ODV71592.1"/>
    </source>
</evidence>
<feature type="site" description="Lowers pKa of active site Tyr" evidence="6">
    <location>
        <position position="77"/>
    </location>
</feature>